<evidence type="ECO:0000313" key="3">
    <source>
        <dbReference type="EMBL" id="RLN65584.1"/>
    </source>
</evidence>
<dbReference type="Pfam" id="PF07687">
    <property type="entry name" value="M20_dimer"/>
    <property type="match status" value="1"/>
</dbReference>
<evidence type="ECO:0000259" key="1">
    <source>
        <dbReference type="Pfam" id="PF07687"/>
    </source>
</evidence>
<dbReference type="PANTHER" id="PTHR45892">
    <property type="entry name" value="AMINOACYLASE-1"/>
    <property type="match status" value="1"/>
</dbReference>
<comment type="caution">
    <text evidence="2">The sequence shown here is derived from an EMBL/GenBank/DDBJ whole genome shotgun (WGS) entry which is preliminary data.</text>
</comment>
<dbReference type="InterPro" id="IPR011650">
    <property type="entry name" value="Peptidase_M20_dimer"/>
</dbReference>
<protein>
    <recommendedName>
        <fullName evidence="1">Peptidase M20 dimerisation domain-containing protein</fullName>
    </recommendedName>
</protein>
<dbReference type="EMBL" id="MBDO02000442">
    <property type="protein sequence ID" value="RLN55313.1"/>
    <property type="molecule type" value="Genomic_DNA"/>
</dbReference>
<dbReference type="SUPFAM" id="SSF55031">
    <property type="entry name" value="Bacterial exopeptidase dimerisation domain"/>
    <property type="match status" value="1"/>
</dbReference>
<dbReference type="InterPro" id="IPR052083">
    <property type="entry name" value="Aminoacylase-1_M20A"/>
</dbReference>
<gene>
    <name evidence="3" type="ORF">BBJ29_008292</name>
    <name evidence="2" type="ORF">BBP00_00008554</name>
</gene>
<dbReference type="PANTHER" id="PTHR45892:SF1">
    <property type="entry name" value="AMINOACYLASE-1"/>
    <property type="match status" value="1"/>
</dbReference>
<feature type="domain" description="Peptidase M20 dimerisation" evidence="1">
    <location>
        <begin position="10"/>
        <end position="68"/>
    </location>
</feature>
<evidence type="ECO:0000313" key="2">
    <source>
        <dbReference type="EMBL" id="RLN55313.1"/>
    </source>
</evidence>
<sequence length="133" mass="15148">MEKKQLGDVTTINITALQSGVSRDGGKTHALNEIPTEAIAEFDIRVSPEMEFKAMEAKLDEWCAAGGVSWESAPWTAPLHQHFLNSLDADNVWRRYLRKVGVPAIVFSPMKQIEILLHKHNERLQQMYTFIRT</sequence>
<proteinExistence type="predicted"/>
<dbReference type="Gene3D" id="3.30.70.360">
    <property type="match status" value="1"/>
</dbReference>
<dbReference type="EMBL" id="MBAD02000586">
    <property type="protein sequence ID" value="RLN65584.1"/>
    <property type="molecule type" value="Genomic_DNA"/>
</dbReference>
<dbReference type="Gene3D" id="1.10.150.900">
    <property type="match status" value="1"/>
</dbReference>
<dbReference type="InterPro" id="IPR036264">
    <property type="entry name" value="Bact_exopeptidase_dim_dom"/>
</dbReference>
<name>A0A3F2RF41_9STRA</name>
<accession>A0A3F2RF41</accession>
<evidence type="ECO:0000313" key="4">
    <source>
        <dbReference type="Proteomes" id="UP000277300"/>
    </source>
</evidence>
<dbReference type="OrthoDB" id="3064516at2759"/>
<reference evidence="4 5" key="1">
    <citation type="submission" date="2018-07" db="EMBL/GenBank/DDBJ databases">
        <title>Genome sequencing of oomycete isolates from Chile give support for New Zealand origin for Phytophthora kernoviae and make available the first Nothophytophthora sp. genome.</title>
        <authorList>
            <person name="Studholme D.J."/>
            <person name="Sanfuentes E."/>
            <person name="Panda P."/>
            <person name="Hill R."/>
            <person name="Sambles C."/>
            <person name="Grant M."/>
            <person name="Williams N.M."/>
            <person name="Mcdougal R.L."/>
        </authorList>
    </citation>
    <scope>NUCLEOTIDE SEQUENCE [LARGE SCALE GENOMIC DNA]</scope>
    <source>
        <strain evidence="2">Chile6</strain>
        <strain evidence="3">Chile7</strain>
    </source>
</reference>
<evidence type="ECO:0000313" key="5">
    <source>
        <dbReference type="Proteomes" id="UP000284657"/>
    </source>
</evidence>
<dbReference type="Proteomes" id="UP000284657">
    <property type="component" value="Unassembled WGS sequence"/>
</dbReference>
<dbReference type="AlphaFoldDB" id="A0A3F2RF41"/>
<dbReference type="Proteomes" id="UP000277300">
    <property type="component" value="Unassembled WGS sequence"/>
</dbReference>
<organism evidence="2 4">
    <name type="scientific">Phytophthora kernoviae</name>
    <dbReference type="NCBI Taxonomy" id="325452"/>
    <lineage>
        <taxon>Eukaryota</taxon>
        <taxon>Sar</taxon>
        <taxon>Stramenopiles</taxon>
        <taxon>Oomycota</taxon>
        <taxon>Peronosporomycetes</taxon>
        <taxon>Peronosporales</taxon>
        <taxon>Peronosporaceae</taxon>
        <taxon>Phytophthora</taxon>
    </lineage>
</organism>
<dbReference type="GO" id="GO:0004046">
    <property type="term" value="F:aminoacylase activity"/>
    <property type="evidence" value="ECO:0007669"/>
    <property type="project" value="TreeGrafter"/>
</dbReference>